<evidence type="ECO:0000256" key="1">
    <source>
        <dbReference type="ARBA" id="ARBA00004167"/>
    </source>
</evidence>
<evidence type="ECO:0000256" key="6">
    <source>
        <dbReference type="ARBA" id="ARBA00025321"/>
    </source>
</evidence>
<feature type="transmembrane region" description="Helical" evidence="7">
    <location>
        <begin position="50"/>
        <end position="68"/>
    </location>
</feature>
<dbReference type="RefSeq" id="WP_338528759.1">
    <property type="nucleotide sequence ID" value="NZ_CP030941.1"/>
</dbReference>
<evidence type="ECO:0000313" key="10">
    <source>
        <dbReference type="Proteomes" id="UP001342418"/>
    </source>
</evidence>
<dbReference type="Pfam" id="PF07886">
    <property type="entry name" value="BA14K"/>
    <property type="match status" value="1"/>
</dbReference>
<feature type="signal peptide" evidence="8">
    <location>
        <begin position="1"/>
        <end position="26"/>
    </location>
</feature>
<feature type="chain" id="PRO_5045110794" description="Lectin-like protein BA14k" evidence="8">
    <location>
        <begin position="27"/>
        <end position="158"/>
    </location>
</feature>
<evidence type="ECO:0000256" key="2">
    <source>
        <dbReference type="ARBA" id="ARBA00010270"/>
    </source>
</evidence>
<evidence type="ECO:0000313" key="9">
    <source>
        <dbReference type="EMBL" id="UUP16324.1"/>
    </source>
</evidence>
<keyword evidence="5" id="KW-0430">Lectin</keyword>
<keyword evidence="4" id="KW-1003">Cell membrane</keyword>
<accession>A0ABY5ME53</accession>
<keyword evidence="8" id="KW-0732">Signal</keyword>
<comment type="similarity">
    <text evidence="2">Belongs to the BA14k family.</text>
</comment>
<evidence type="ECO:0000256" key="7">
    <source>
        <dbReference type="SAM" id="Phobius"/>
    </source>
</evidence>
<keyword evidence="7" id="KW-1133">Transmembrane helix</keyword>
<keyword evidence="10" id="KW-1185">Reference proteome</keyword>
<dbReference type="EMBL" id="CP030941">
    <property type="protein sequence ID" value="UUP16324.1"/>
    <property type="molecule type" value="Genomic_DNA"/>
</dbReference>
<evidence type="ECO:0000256" key="3">
    <source>
        <dbReference type="ARBA" id="ARBA00020552"/>
    </source>
</evidence>
<dbReference type="InterPro" id="IPR012413">
    <property type="entry name" value="BA14K"/>
</dbReference>
<evidence type="ECO:0000256" key="8">
    <source>
        <dbReference type="SAM" id="SignalP"/>
    </source>
</evidence>
<keyword evidence="7" id="KW-0812">Transmembrane</keyword>
<sequence>MTTIFRNSVLAAAVAATALSAVPAQAGDGWHGHRHDRRIHVQRDRSGDALVAGIAGLAVGAIVGGMLAQPARPQRTYIDPPYDPYARPAYRAYEEPQYRYRTYDYYPAAPARRSVNVSARFEPWSREWFRACSAKYRSFNPSTGTFTTYGGEKRFCQP</sequence>
<gene>
    <name evidence="9" type="ORF">NTH_00770</name>
</gene>
<protein>
    <recommendedName>
        <fullName evidence="3">Lectin-like protein BA14k</fullName>
    </recommendedName>
</protein>
<proteinExistence type="inferred from homology"/>
<evidence type="ECO:0000256" key="5">
    <source>
        <dbReference type="ARBA" id="ARBA00022734"/>
    </source>
</evidence>
<name>A0ABY5ME53_9HYPH</name>
<evidence type="ECO:0000256" key="4">
    <source>
        <dbReference type="ARBA" id="ARBA00022475"/>
    </source>
</evidence>
<organism evidence="9 10">
    <name type="scientific">Nitratireductor thuwali</name>
    <dbReference type="NCBI Taxonomy" id="2267699"/>
    <lineage>
        <taxon>Bacteria</taxon>
        <taxon>Pseudomonadati</taxon>
        <taxon>Pseudomonadota</taxon>
        <taxon>Alphaproteobacteria</taxon>
        <taxon>Hyphomicrobiales</taxon>
        <taxon>Phyllobacteriaceae</taxon>
        <taxon>Nitratireductor</taxon>
    </lineage>
</organism>
<keyword evidence="7" id="KW-0472">Membrane</keyword>
<dbReference type="Proteomes" id="UP001342418">
    <property type="component" value="Chromosome"/>
</dbReference>
<comment type="subcellular location">
    <subcellularLocation>
        <location evidence="1">Membrane</location>
        <topology evidence="1">Single-pass membrane protein</topology>
    </subcellularLocation>
</comment>
<comment type="function">
    <text evidence="6">Has immunoglobulin-binding and hemagglutination properties, and can bind to mannose. Essential for virulence. May be involved in LPS biosynthesis or polysaccharide transport.</text>
</comment>
<reference evidence="9 10" key="1">
    <citation type="submission" date="2018-07" db="EMBL/GenBank/DDBJ databases">
        <title>Genome sequence of Nitratireductor thuwali#1536.</title>
        <authorList>
            <person name="Michoud G."/>
            <person name="Merlino G."/>
            <person name="Sefrji F.O."/>
            <person name="Daffonchio D."/>
        </authorList>
    </citation>
    <scope>NUCLEOTIDE SEQUENCE [LARGE SCALE GENOMIC DNA]</scope>
    <source>
        <strain evidence="10">Nit1536</strain>
    </source>
</reference>